<dbReference type="Gene3D" id="3.40.50.150">
    <property type="entry name" value="Vaccinia Virus protein VP39"/>
    <property type="match status" value="1"/>
</dbReference>
<dbReference type="Pfam" id="PF08242">
    <property type="entry name" value="Methyltransf_12"/>
    <property type="match status" value="1"/>
</dbReference>
<dbReference type="AlphaFoldDB" id="A0A0G0VMN9"/>
<accession>A0A0G0VMN9</accession>
<evidence type="ECO:0000256" key="3">
    <source>
        <dbReference type="ARBA" id="ARBA00022691"/>
    </source>
</evidence>
<organism evidence="5 6">
    <name type="scientific">candidate division WWE3 bacterium GW2011_GWC2_41_23</name>
    <dbReference type="NCBI Taxonomy" id="1619123"/>
    <lineage>
        <taxon>Bacteria</taxon>
        <taxon>Katanobacteria</taxon>
    </lineage>
</organism>
<dbReference type="InterPro" id="IPR013217">
    <property type="entry name" value="Methyltransf_12"/>
</dbReference>
<dbReference type="SUPFAM" id="SSF53335">
    <property type="entry name" value="S-adenosyl-L-methionine-dependent methyltransferases"/>
    <property type="match status" value="1"/>
</dbReference>
<proteinExistence type="predicted"/>
<gene>
    <name evidence="5" type="ORF">UU55_C0016G0006</name>
</gene>
<comment type="caution">
    <text evidence="5">The sequence shown here is derived from an EMBL/GenBank/DDBJ whole genome shotgun (WGS) entry which is preliminary data.</text>
</comment>
<dbReference type="EMBL" id="LCBB01000016">
    <property type="protein sequence ID" value="KKS02245.1"/>
    <property type="molecule type" value="Genomic_DNA"/>
</dbReference>
<evidence type="ECO:0000256" key="1">
    <source>
        <dbReference type="ARBA" id="ARBA00022603"/>
    </source>
</evidence>
<sequence>MKSENYESVYKKKNRFSFGKNWIQFLNSLNEDRVNQAKKSLVDFMGGVNRIRGKSFLDVGCGSGLFSLSAVLLGAKNVFSIDVDQYSIKCVNYLKKKYTKNAVNWKIKRGSVLNNDFLIQLGKFDIVYSWGVLHHTGDMYEAISNVSNLVKEDGHLYLAIYNKVEKMFPEGSSEFWWTIKTIYNKSGKITKRIMEAIYASIIIFGLTINRINPIKYIGNYSSLRGMNFFTDIKDWLGGFPYEYATIKEIKTYVVNLGFTLIKTNRARSIGCNEFLFQKISIKSKR</sequence>
<name>A0A0G0VMN9_UNCKA</name>
<reference evidence="5 6" key="1">
    <citation type="journal article" date="2015" name="Nature">
        <title>rRNA introns, odd ribosomes, and small enigmatic genomes across a large radiation of phyla.</title>
        <authorList>
            <person name="Brown C.T."/>
            <person name="Hug L.A."/>
            <person name="Thomas B.C."/>
            <person name="Sharon I."/>
            <person name="Castelle C.J."/>
            <person name="Singh A."/>
            <person name="Wilkins M.J."/>
            <person name="Williams K.H."/>
            <person name="Banfield J.F."/>
        </authorList>
    </citation>
    <scope>NUCLEOTIDE SEQUENCE [LARGE SCALE GENOMIC DNA]</scope>
</reference>
<dbReference type="GO" id="GO:0008168">
    <property type="term" value="F:methyltransferase activity"/>
    <property type="evidence" value="ECO:0007669"/>
    <property type="project" value="UniProtKB-KW"/>
</dbReference>
<protein>
    <submittedName>
        <fullName evidence="5">Methyltransferase family protein</fullName>
    </submittedName>
</protein>
<dbReference type="PANTHER" id="PTHR43464:SF19">
    <property type="entry name" value="UBIQUINONE BIOSYNTHESIS O-METHYLTRANSFERASE, MITOCHONDRIAL"/>
    <property type="match status" value="1"/>
</dbReference>
<keyword evidence="2 5" id="KW-0808">Transferase</keyword>
<evidence type="ECO:0000313" key="5">
    <source>
        <dbReference type="EMBL" id="KKS02245.1"/>
    </source>
</evidence>
<feature type="domain" description="Methyltransferase type 12" evidence="4">
    <location>
        <begin position="57"/>
        <end position="156"/>
    </location>
</feature>
<dbReference type="Proteomes" id="UP000033947">
    <property type="component" value="Unassembled WGS sequence"/>
</dbReference>
<dbReference type="CDD" id="cd02440">
    <property type="entry name" value="AdoMet_MTases"/>
    <property type="match status" value="1"/>
</dbReference>
<evidence type="ECO:0000256" key="2">
    <source>
        <dbReference type="ARBA" id="ARBA00022679"/>
    </source>
</evidence>
<dbReference type="PANTHER" id="PTHR43464">
    <property type="entry name" value="METHYLTRANSFERASE"/>
    <property type="match status" value="1"/>
</dbReference>
<evidence type="ECO:0000259" key="4">
    <source>
        <dbReference type="Pfam" id="PF08242"/>
    </source>
</evidence>
<keyword evidence="3" id="KW-0949">S-adenosyl-L-methionine</keyword>
<dbReference type="GO" id="GO:0032259">
    <property type="term" value="P:methylation"/>
    <property type="evidence" value="ECO:0007669"/>
    <property type="project" value="UniProtKB-KW"/>
</dbReference>
<dbReference type="InterPro" id="IPR029063">
    <property type="entry name" value="SAM-dependent_MTases_sf"/>
</dbReference>
<keyword evidence="1 5" id="KW-0489">Methyltransferase</keyword>
<evidence type="ECO:0000313" key="6">
    <source>
        <dbReference type="Proteomes" id="UP000033947"/>
    </source>
</evidence>